<feature type="domain" description="PilZ" evidence="1">
    <location>
        <begin position="4"/>
        <end position="77"/>
    </location>
</feature>
<name>A0A1F6TJ03_9PROT</name>
<proteinExistence type="predicted"/>
<dbReference type="Pfam" id="PF07238">
    <property type="entry name" value="PilZ"/>
    <property type="match status" value="1"/>
</dbReference>
<protein>
    <recommendedName>
        <fullName evidence="1">PilZ domain-containing protein</fullName>
    </recommendedName>
</protein>
<evidence type="ECO:0000313" key="3">
    <source>
        <dbReference type="Proteomes" id="UP000179344"/>
    </source>
</evidence>
<dbReference type="EMBL" id="MFST01000023">
    <property type="protein sequence ID" value="OGI45045.1"/>
    <property type="molecule type" value="Genomic_DNA"/>
</dbReference>
<evidence type="ECO:0000313" key="2">
    <source>
        <dbReference type="EMBL" id="OGI45045.1"/>
    </source>
</evidence>
<comment type="caution">
    <text evidence="2">The sequence shown here is derived from an EMBL/GenBank/DDBJ whole genome shotgun (WGS) entry which is preliminary data.</text>
</comment>
<accession>A0A1F6TJ03</accession>
<dbReference type="SUPFAM" id="SSF141371">
    <property type="entry name" value="PilZ domain-like"/>
    <property type="match status" value="1"/>
</dbReference>
<organism evidence="2 3">
    <name type="scientific">Candidatus Muproteobacteria bacterium RBG_16_65_31</name>
    <dbReference type="NCBI Taxonomy" id="1817759"/>
    <lineage>
        <taxon>Bacteria</taxon>
        <taxon>Pseudomonadati</taxon>
        <taxon>Pseudomonadota</taxon>
        <taxon>Candidatus Muproteobacteria</taxon>
    </lineage>
</organism>
<dbReference type="Gene3D" id="2.40.10.220">
    <property type="entry name" value="predicted glycosyltransferase like domains"/>
    <property type="match status" value="1"/>
</dbReference>
<reference evidence="2 3" key="1">
    <citation type="journal article" date="2016" name="Nat. Commun.">
        <title>Thousands of microbial genomes shed light on interconnected biogeochemical processes in an aquifer system.</title>
        <authorList>
            <person name="Anantharaman K."/>
            <person name="Brown C.T."/>
            <person name="Hug L.A."/>
            <person name="Sharon I."/>
            <person name="Castelle C.J."/>
            <person name="Probst A.J."/>
            <person name="Thomas B.C."/>
            <person name="Singh A."/>
            <person name="Wilkins M.J."/>
            <person name="Karaoz U."/>
            <person name="Brodie E.L."/>
            <person name="Williams K.H."/>
            <person name="Hubbard S.S."/>
            <person name="Banfield J.F."/>
        </authorList>
    </citation>
    <scope>NUCLEOTIDE SEQUENCE [LARGE SCALE GENOMIC DNA]</scope>
</reference>
<dbReference type="AlphaFoldDB" id="A0A1F6TJ03"/>
<evidence type="ECO:0000259" key="1">
    <source>
        <dbReference type="Pfam" id="PF07238"/>
    </source>
</evidence>
<dbReference type="Proteomes" id="UP000179344">
    <property type="component" value="Unassembled WGS sequence"/>
</dbReference>
<dbReference type="InterPro" id="IPR009875">
    <property type="entry name" value="PilZ_domain"/>
</dbReference>
<dbReference type="GO" id="GO:0035438">
    <property type="term" value="F:cyclic-di-GMP binding"/>
    <property type="evidence" value="ECO:0007669"/>
    <property type="project" value="InterPro"/>
</dbReference>
<sequence>MPWHVHDLSPSGALVEMDATDLKEGAYVEFVLRFHYKGRSVEHRIPARVMRISPAGVALKFGEYSDAAYTDLVNLLYTM</sequence>
<gene>
    <name evidence="2" type="ORF">A2V92_05615</name>
</gene>